<dbReference type="PANTHER" id="PTHR21261">
    <property type="entry name" value="BEAT PROTEIN"/>
    <property type="match status" value="1"/>
</dbReference>
<dbReference type="EMBL" id="OC321835">
    <property type="protein sequence ID" value="CAD7410761.1"/>
    <property type="molecule type" value="Genomic_DNA"/>
</dbReference>
<sequence length="713" mass="79222">MSGGGGERTVSLVYTYQKVSTHKSFSNLLAAHLRGHDASLLCLYDLEGAPLYSVKWYRGRREFYRFSPSEKPPTKIFPFPGIHVDNILVRAYEHWSQALIPLIEFLECAWLHAQLELIAVRLSLVHSEKGEGGSSPNTDSSETRTPVQLNVDFVVKCISGLLYTSRNESTEAGLLSLSFCFQLSWSCLFPGVLVLSVSSCPGLVCFQLSLSFCFQFSVSNASQVVLRRVGFNLSGNFSCEVTADAPSFSTKTVYQQLLVYSDSPVSIILSSPQYNDSPVSIILSSPQYSDSPVSIILSSPQYSDSPHSSWRCDYTGVCCSTPRGYVTMLVSVAALPMGPPELQVERARYHPGDILRANCSSPPSKPAASLTFLVNESPVGFSQTQYNKANDQLESSAQALTMQLFPSHFSGSHLVLRCTSYIGTLYRQSAEVRLDSRGRDPVPEREALDVFYHPPALDVFYHPPALDVFPHPPEALDVFHHPPEALDVFHHPPALDVFPHPPEALDVFYHPPEALDVFPHPPEALDVFPHPPEALDVFHHPPEALDDTEISLNFPHLYDLPQLIFSCPLAPGSGPVDTVLPSLEIVPRCTKHTDPTRRTSEIKLLILDKSTKDPNHAIDVAEYNTLNGNFPFGAKVERSDEVAQINEEVFSISEEEGPLLHWWELSRLRASNPDLSPVIQSSDVLELSPEEYRESRSWDLEFNPNLAPNVRRA</sequence>
<proteinExistence type="predicted"/>
<dbReference type="PANTHER" id="PTHR21261:SF6">
    <property type="entry name" value="BEATEN PATH IIA-RELATED"/>
    <property type="match status" value="1"/>
</dbReference>
<evidence type="ECO:0000313" key="1">
    <source>
        <dbReference type="EMBL" id="CAD7410761.1"/>
    </source>
</evidence>
<name>A0A7R9DCK5_TIMCR</name>
<gene>
    <name evidence="1" type="ORF">TCEB3V08_LOCUS10631</name>
</gene>
<organism evidence="1">
    <name type="scientific">Timema cristinae</name>
    <name type="common">Walking stick</name>
    <dbReference type="NCBI Taxonomy" id="61476"/>
    <lineage>
        <taxon>Eukaryota</taxon>
        <taxon>Metazoa</taxon>
        <taxon>Ecdysozoa</taxon>
        <taxon>Arthropoda</taxon>
        <taxon>Hexapoda</taxon>
        <taxon>Insecta</taxon>
        <taxon>Pterygota</taxon>
        <taxon>Neoptera</taxon>
        <taxon>Polyneoptera</taxon>
        <taxon>Phasmatodea</taxon>
        <taxon>Timematodea</taxon>
        <taxon>Timematoidea</taxon>
        <taxon>Timematidae</taxon>
        <taxon>Timema</taxon>
    </lineage>
</organism>
<reference evidence="1" key="1">
    <citation type="submission" date="2020-11" db="EMBL/GenBank/DDBJ databases">
        <authorList>
            <person name="Tran Van P."/>
        </authorList>
    </citation>
    <scope>NUCLEOTIDE SEQUENCE</scope>
</reference>
<dbReference type="AlphaFoldDB" id="A0A7R9DCK5"/>
<accession>A0A7R9DCK5</accession>
<protein>
    <submittedName>
        <fullName evidence="1">Uncharacterized protein</fullName>
    </submittedName>
</protein>